<dbReference type="GO" id="GO:0005506">
    <property type="term" value="F:iron ion binding"/>
    <property type="evidence" value="ECO:0007669"/>
    <property type="project" value="InterPro"/>
</dbReference>
<dbReference type="PANTHER" id="PTHR46300">
    <property type="entry name" value="P450, PUTATIVE (EUROFUNG)-RELATED-RELATED"/>
    <property type="match status" value="1"/>
</dbReference>
<proteinExistence type="inferred from homology"/>
<dbReference type="AlphaFoldDB" id="S8E6F0"/>
<keyword evidence="8" id="KW-1133">Transmembrane helix</keyword>
<keyword evidence="10 13" id="KW-0408">Iron</keyword>
<dbReference type="STRING" id="743788.S8E6F0"/>
<dbReference type="GO" id="GO:0016020">
    <property type="term" value="C:membrane"/>
    <property type="evidence" value="ECO:0007669"/>
    <property type="project" value="UniProtKB-SubCell"/>
</dbReference>
<evidence type="ECO:0000256" key="2">
    <source>
        <dbReference type="ARBA" id="ARBA00004167"/>
    </source>
</evidence>
<evidence type="ECO:0000256" key="9">
    <source>
        <dbReference type="ARBA" id="ARBA00023002"/>
    </source>
</evidence>
<sequence length="417" mass="46525">MPPSIVLVSTLALVVALAVVRYTARRRYGRFPPGPPGYPIIGNILDMPPGHGWRTFAQWSEKWGDIISVHLLGKPIVILNSSHLANDILGKKSAIYSDRPLVPVAGELMGWRRILVLHRYGPRWREIRRLFSQTIGTHNSLMRLADGLEQEACEFVRRIAADPTILTHCAQRFAAVSALTIAYGCTAEKAEGEILEIANTAVEQFTSASAPGAYLADAIPILTYIPAWFPGAGWKRTALEWRKDLIKMCDIPYEFAKTQLFVEDETVIKDAASSMYAGVPHRLTQDDLHDGYFFPKGTVFITNIWSMMRDPRCYSSPEDFNPDRFLAHDNTEPEYDPRHIVFGFGRRVCPGSQLAELSLFMTCAVTLATLEISKPILNGKVIEPSMEYTAGTVSHPCEFQCSIKLRSSKTEALLALP</sequence>
<comment type="cofactor">
    <cofactor evidence="1 13">
        <name>heme</name>
        <dbReference type="ChEBI" id="CHEBI:30413"/>
    </cofactor>
</comment>
<evidence type="ECO:0000256" key="4">
    <source>
        <dbReference type="ARBA" id="ARBA00010617"/>
    </source>
</evidence>
<dbReference type="InParanoid" id="S8E6F0"/>
<evidence type="ECO:0000256" key="12">
    <source>
        <dbReference type="ARBA" id="ARBA00023136"/>
    </source>
</evidence>
<name>S8E6F0_FOMSC</name>
<evidence type="ECO:0008006" key="17">
    <source>
        <dbReference type="Google" id="ProtNLM"/>
    </source>
</evidence>
<gene>
    <name evidence="15" type="ORF">FOMPIDRAFT_1050972</name>
</gene>
<dbReference type="EMBL" id="KE504160">
    <property type="protein sequence ID" value="EPS98973.1"/>
    <property type="molecule type" value="Genomic_DNA"/>
</dbReference>
<dbReference type="eggNOG" id="KOG0156">
    <property type="taxonomic scope" value="Eukaryota"/>
</dbReference>
<evidence type="ECO:0000256" key="7">
    <source>
        <dbReference type="ARBA" id="ARBA00022723"/>
    </source>
</evidence>
<keyword evidence="9 14" id="KW-0560">Oxidoreductase</keyword>
<dbReference type="PRINTS" id="PR00463">
    <property type="entry name" value="EP450I"/>
</dbReference>
<dbReference type="Gene3D" id="1.10.630.10">
    <property type="entry name" value="Cytochrome P450"/>
    <property type="match status" value="2"/>
</dbReference>
<reference evidence="15 16" key="1">
    <citation type="journal article" date="2012" name="Science">
        <title>The Paleozoic origin of enzymatic lignin decomposition reconstructed from 31 fungal genomes.</title>
        <authorList>
            <person name="Floudas D."/>
            <person name="Binder M."/>
            <person name="Riley R."/>
            <person name="Barry K."/>
            <person name="Blanchette R.A."/>
            <person name="Henrissat B."/>
            <person name="Martinez A.T."/>
            <person name="Otillar R."/>
            <person name="Spatafora J.W."/>
            <person name="Yadav J.S."/>
            <person name="Aerts A."/>
            <person name="Benoit I."/>
            <person name="Boyd A."/>
            <person name="Carlson A."/>
            <person name="Copeland A."/>
            <person name="Coutinho P.M."/>
            <person name="de Vries R.P."/>
            <person name="Ferreira P."/>
            <person name="Findley K."/>
            <person name="Foster B."/>
            <person name="Gaskell J."/>
            <person name="Glotzer D."/>
            <person name="Gorecki P."/>
            <person name="Heitman J."/>
            <person name="Hesse C."/>
            <person name="Hori C."/>
            <person name="Igarashi K."/>
            <person name="Jurgens J.A."/>
            <person name="Kallen N."/>
            <person name="Kersten P."/>
            <person name="Kohler A."/>
            <person name="Kuees U."/>
            <person name="Kumar T.K.A."/>
            <person name="Kuo A."/>
            <person name="LaButti K."/>
            <person name="Larrondo L.F."/>
            <person name="Lindquist E."/>
            <person name="Ling A."/>
            <person name="Lombard V."/>
            <person name="Lucas S."/>
            <person name="Lundell T."/>
            <person name="Martin R."/>
            <person name="McLaughlin D.J."/>
            <person name="Morgenstern I."/>
            <person name="Morin E."/>
            <person name="Murat C."/>
            <person name="Nagy L.G."/>
            <person name="Nolan M."/>
            <person name="Ohm R.A."/>
            <person name="Patyshakuliyeva A."/>
            <person name="Rokas A."/>
            <person name="Ruiz-Duenas F.J."/>
            <person name="Sabat G."/>
            <person name="Salamov A."/>
            <person name="Samejima M."/>
            <person name="Schmutz J."/>
            <person name="Slot J.C."/>
            <person name="St John F."/>
            <person name="Stenlid J."/>
            <person name="Sun H."/>
            <person name="Sun S."/>
            <person name="Syed K."/>
            <person name="Tsang A."/>
            <person name="Wiebenga A."/>
            <person name="Young D."/>
            <person name="Pisabarro A."/>
            <person name="Eastwood D.C."/>
            <person name="Martin F."/>
            <person name="Cullen D."/>
            <person name="Grigoriev I.V."/>
            <person name="Hibbett D.S."/>
        </authorList>
    </citation>
    <scope>NUCLEOTIDE SEQUENCE</scope>
    <source>
        <strain evidence="16">FP-58527</strain>
    </source>
</reference>
<dbReference type="InterPro" id="IPR002401">
    <property type="entry name" value="Cyt_P450_E_grp-I"/>
</dbReference>
<dbReference type="Pfam" id="PF00067">
    <property type="entry name" value="p450"/>
    <property type="match status" value="2"/>
</dbReference>
<dbReference type="HOGENOM" id="CLU_001570_2_3_1"/>
<dbReference type="Proteomes" id="UP000015241">
    <property type="component" value="Unassembled WGS sequence"/>
</dbReference>
<protein>
    <recommendedName>
        <fullName evidence="17">Cytochrome P450</fullName>
    </recommendedName>
</protein>
<keyword evidence="12" id="KW-0472">Membrane</keyword>
<evidence type="ECO:0000256" key="11">
    <source>
        <dbReference type="ARBA" id="ARBA00023033"/>
    </source>
</evidence>
<dbReference type="OrthoDB" id="2789670at2759"/>
<evidence type="ECO:0000256" key="8">
    <source>
        <dbReference type="ARBA" id="ARBA00022989"/>
    </source>
</evidence>
<evidence type="ECO:0000256" key="14">
    <source>
        <dbReference type="RuleBase" id="RU000461"/>
    </source>
</evidence>
<evidence type="ECO:0000256" key="10">
    <source>
        <dbReference type="ARBA" id="ARBA00023004"/>
    </source>
</evidence>
<dbReference type="GO" id="GO:0004497">
    <property type="term" value="F:monooxygenase activity"/>
    <property type="evidence" value="ECO:0007669"/>
    <property type="project" value="UniProtKB-KW"/>
</dbReference>
<feature type="binding site" description="axial binding residue" evidence="13">
    <location>
        <position position="349"/>
    </location>
    <ligand>
        <name>heme</name>
        <dbReference type="ChEBI" id="CHEBI:30413"/>
    </ligand>
    <ligandPart>
        <name>Fe</name>
        <dbReference type="ChEBI" id="CHEBI:18248"/>
    </ligandPart>
</feature>
<evidence type="ECO:0000313" key="15">
    <source>
        <dbReference type="EMBL" id="EPS98973.1"/>
    </source>
</evidence>
<keyword evidence="16" id="KW-1185">Reference proteome</keyword>
<keyword evidence="7 13" id="KW-0479">Metal-binding</keyword>
<keyword evidence="5 13" id="KW-0349">Heme</keyword>
<evidence type="ECO:0000256" key="5">
    <source>
        <dbReference type="ARBA" id="ARBA00022617"/>
    </source>
</evidence>
<accession>S8E6F0</accession>
<evidence type="ECO:0000256" key="13">
    <source>
        <dbReference type="PIRSR" id="PIRSR602401-1"/>
    </source>
</evidence>
<keyword evidence="6" id="KW-0812">Transmembrane</keyword>
<dbReference type="InterPro" id="IPR001128">
    <property type="entry name" value="Cyt_P450"/>
</dbReference>
<dbReference type="PANTHER" id="PTHR46300:SF7">
    <property type="entry name" value="P450, PUTATIVE (EUROFUNG)-RELATED"/>
    <property type="match status" value="1"/>
</dbReference>
<dbReference type="InterPro" id="IPR017972">
    <property type="entry name" value="Cyt_P450_CS"/>
</dbReference>
<comment type="subcellular location">
    <subcellularLocation>
        <location evidence="2">Membrane</location>
        <topology evidence="2">Single-pass membrane protein</topology>
    </subcellularLocation>
</comment>
<organism evidence="15 16">
    <name type="scientific">Fomitopsis schrenkii</name>
    <name type="common">Brown rot fungus</name>
    <dbReference type="NCBI Taxonomy" id="2126942"/>
    <lineage>
        <taxon>Eukaryota</taxon>
        <taxon>Fungi</taxon>
        <taxon>Dikarya</taxon>
        <taxon>Basidiomycota</taxon>
        <taxon>Agaricomycotina</taxon>
        <taxon>Agaricomycetes</taxon>
        <taxon>Polyporales</taxon>
        <taxon>Fomitopsis</taxon>
    </lineage>
</organism>
<dbReference type="InterPro" id="IPR050364">
    <property type="entry name" value="Cytochrome_P450_fung"/>
</dbReference>
<dbReference type="InterPro" id="IPR036396">
    <property type="entry name" value="Cyt_P450_sf"/>
</dbReference>
<evidence type="ECO:0000313" key="16">
    <source>
        <dbReference type="Proteomes" id="UP000015241"/>
    </source>
</evidence>
<comment type="pathway">
    <text evidence="3">Secondary metabolite biosynthesis.</text>
</comment>
<dbReference type="SUPFAM" id="SSF48264">
    <property type="entry name" value="Cytochrome P450"/>
    <property type="match status" value="1"/>
</dbReference>
<dbReference type="PROSITE" id="PS00086">
    <property type="entry name" value="CYTOCHROME_P450"/>
    <property type="match status" value="1"/>
</dbReference>
<evidence type="ECO:0000256" key="1">
    <source>
        <dbReference type="ARBA" id="ARBA00001971"/>
    </source>
</evidence>
<evidence type="ECO:0000256" key="3">
    <source>
        <dbReference type="ARBA" id="ARBA00005179"/>
    </source>
</evidence>
<comment type="similarity">
    <text evidence="4 14">Belongs to the cytochrome P450 family.</text>
</comment>
<evidence type="ECO:0000256" key="6">
    <source>
        <dbReference type="ARBA" id="ARBA00022692"/>
    </source>
</evidence>
<keyword evidence="11 14" id="KW-0503">Monooxygenase</keyword>
<dbReference type="GO" id="GO:0016705">
    <property type="term" value="F:oxidoreductase activity, acting on paired donors, with incorporation or reduction of molecular oxygen"/>
    <property type="evidence" value="ECO:0007669"/>
    <property type="project" value="InterPro"/>
</dbReference>
<dbReference type="GO" id="GO:0020037">
    <property type="term" value="F:heme binding"/>
    <property type="evidence" value="ECO:0007669"/>
    <property type="project" value="InterPro"/>
</dbReference>